<dbReference type="RefSeq" id="WP_354698455.1">
    <property type="nucleotide sequence ID" value="NZ_CP114014.1"/>
</dbReference>
<dbReference type="KEGG" id="parq:DSM112329_04135"/>
<dbReference type="GO" id="GO:0035336">
    <property type="term" value="P:long-chain fatty-acyl-CoA metabolic process"/>
    <property type="evidence" value="ECO:0007669"/>
    <property type="project" value="TreeGrafter"/>
</dbReference>
<dbReference type="EMBL" id="CP114014">
    <property type="protein sequence ID" value="XAY07254.1"/>
    <property type="molecule type" value="Genomic_DNA"/>
</dbReference>
<dbReference type="InterPro" id="IPR013120">
    <property type="entry name" value="FAR_NAD-bd"/>
</dbReference>
<dbReference type="GO" id="GO:0080019">
    <property type="term" value="F:alcohol-forming very long-chain fatty acyl-CoA reductase activity"/>
    <property type="evidence" value="ECO:0007669"/>
    <property type="project" value="InterPro"/>
</dbReference>
<evidence type="ECO:0000259" key="1">
    <source>
        <dbReference type="Pfam" id="PF07993"/>
    </source>
</evidence>
<dbReference type="Gene3D" id="3.40.50.720">
    <property type="entry name" value="NAD(P)-binding Rossmann-like Domain"/>
    <property type="match status" value="1"/>
</dbReference>
<evidence type="ECO:0000313" key="2">
    <source>
        <dbReference type="EMBL" id="XAY07254.1"/>
    </source>
</evidence>
<dbReference type="AlphaFoldDB" id="A0AAU7B020"/>
<dbReference type="PANTHER" id="PTHR11011">
    <property type="entry name" value="MALE STERILITY PROTEIN 2-RELATED"/>
    <property type="match status" value="1"/>
</dbReference>
<dbReference type="InterPro" id="IPR036291">
    <property type="entry name" value="NAD(P)-bd_dom_sf"/>
</dbReference>
<feature type="domain" description="Thioester reductase (TE)" evidence="1">
    <location>
        <begin position="5"/>
        <end position="247"/>
    </location>
</feature>
<gene>
    <name evidence="2" type="primary">lgrD</name>
    <name evidence="2" type="ORF">DSM112329_04135</name>
</gene>
<protein>
    <submittedName>
        <fullName evidence="2">Linear gramicidin synthase subunit D</fullName>
    </submittedName>
</protein>
<proteinExistence type="predicted"/>
<dbReference type="SUPFAM" id="SSF51735">
    <property type="entry name" value="NAD(P)-binding Rossmann-fold domains"/>
    <property type="match status" value="1"/>
</dbReference>
<dbReference type="Pfam" id="PF07993">
    <property type="entry name" value="NAD_binding_4"/>
    <property type="match status" value="1"/>
</dbReference>
<name>A0AAU7B020_9ACTN</name>
<reference evidence="2" key="1">
    <citation type="submission" date="2022-12" db="EMBL/GenBank/DDBJ databases">
        <title>Paraconexibacter alkalitolerans sp. nov. and Baekduia alba sp. nov., isolated from soil and emended description of the genera Paraconexibacter (Chun et al., 2020) and Baekduia (An et al., 2020).</title>
        <authorList>
            <person name="Vieira S."/>
            <person name="Huber K.J."/>
            <person name="Geppert A."/>
            <person name="Wolf J."/>
            <person name="Neumann-Schaal M."/>
            <person name="Muesken M."/>
            <person name="Overmann J."/>
        </authorList>
    </citation>
    <scope>NUCLEOTIDE SEQUENCE</scope>
    <source>
        <strain evidence="2">AEG42_29</strain>
    </source>
</reference>
<accession>A0AAU7B020</accession>
<dbReference type="PANTHER" id="PTHR11011:SF45">
    <property type="entry name" value="FATTY ACYL-COA REDUCTASE CG8306-RELATED"/>
    <property type="match status" value="1"/>
</dbReference>
<organism evidence="2">
    <name type="scientific">Paraconexibacter sp. AEG42_29</name>
    <dbReference type="NCBI Taxonomy" id="2997339"/>
    <lineage>
        <taxon>Bacteria</taxon>
        <taxon>Bacillati</taxon>
        <taxon>Actinomycetota</taxon>
        <taxon>Thermoleophilia</taxon>
        <taxon>Solirubrobacterales</taxon>
        <taxon>Paraconexibacteraceae</taxon>
        <taxon>Paraconexibacter</taxon>
    </lineage>
</organism>
<sequence>MTILLTGATGFLGMEFVARAVQADTADVVCVIRADDDAHAARRLHDTLTTLYGDDVPAAADDRLIAVAGNLEQPGLGLGPAAASLVADRVTRIVHGAASIRFDLPLDEARAVNVDGTAHVLGVARALHAAGRLRRYVHVSTAYVAGRHAGDVHESGSPVTGAPRNTYEQTKREAEVLVREAAAAGLPAVIARPSIVVGDSQTGWTPAFNVLYWPLRALSRGMLGATVPADPDGLVDVVPVDFVADAIAYLTVTDEPVSGTYHLTAGPAATQIGELMDMGCAAFGCDRPAVAPPIAAGDVDGSGHEAGVFIPYFDVLSHFDATRARALLEPAGITCPPLADYFDRIVGYAVAARWGKTGCTRAAAGVQPDAVSAI</sequence>
<dbReference type="InterPro" id="IPR026055">
    <property type="entry name" value="FAR"/>
</dbReference>